<evidence type="ECO:0000256" key="6">
    <source>
        <dbReference type="ARBA" id="ARBA00022500"/>
    </source>
</evidence>
<reference evidence="14 15" key="1">
    <citation type="submission" date="2024-03" db="EMBL/GenBank/DDBJ databases">
        <title>Ignisphaera cupida sp. nov., a hyperthermophilic hydrolytic archaeon from a hot spring of Kamchatka, and proposal of Ignisphaeraceae fam. nov.</title>
        <authorList>
            <person name="Podosokorskaya O.A."/>
            <person name="Elcheninov A.G."/>
            <person name="Maltseva A.I."/>
            <person name="Zayulina K.S."/>
            <person name="Novikov A."/>
            <person name="Merkel A.Y."/>
        </authorList>
    </citation>
    <scope>NUCLEOTIDE SEQUENCE [LARGE SCALE GENOMIC DNA]</scope>
    <source>
        <strain evidence="14 15">38H-sp</strain>
    </source>
</reference>
<dbReference type="PRINTS" id="PR00954">
    <property type="entry name" value="FLGMOTORFLIG"/>
</dbReference>
<dbReference type="EMBL" id="JBCHKQ010000002">
    <property type="protein sequence ID" value="MEM5947929.1"/>
    <property type="molecule type" value="Genomic_DNA"/>
</dbReference>
<dbReference type="RefSeq" id="WP_420069375.1">
    <property type="nucleotide sequence ID" value="NZ_JBCHKQ010000002.1"/>
</dbReference>
<feature type="domain" description="Flagellar motor switch protein FliG C-terminal" evidence="11">
    <location>
        <begin position="309"/>
        <end position="415"/>
    </location>
</feature>
<sequence length="422" mass="47556">MDINKKRASAYSRIKKVGEEKLPPHLEAAYRKSDLLRDKSSSASDGQSSRNIRKDNSPLDNKMMQQTGGTYDSAAVRDAFAKLVADKDGALSGASREKKLALIARFLILVGEERAAEILSYLDEPLVEAIAREIAKTPVIKPEEAREVLASFNLAAREAAGPRGGADVAFKILEEAFGPEKARDMSTKLFEAGLYKPFSFLANIPASQIALLLKKESPAVISAILPFLPPAKASEVLVKLDNDVRIKAIKYMAQKRKLDADILERIELALRDRLHNMGDVSEQEINGMDILTEILKNTPIEKEEELLARLREQSPELAERLEERLLTLDLIMQIPDRELADLLREFDNDEIALFLKGKPEEYKSRILKNLSERRRNMVSDEYMRLGGVKRSKVDKITREFLGLLRQRVRDGKIILESDEYVE</sequence>
<dbReference type="Pfam" id="PF14842">
    <property type="entry name" value="FliG_N"/>
    <property type="match status" value="1"/>
</dbReference>
<evidence type="ECO:0000259" key="13">
    <source>
        <dbReference type="Pfam" id="PF14842"/>
    </source>
</evidence>
<evidence type="ECO:0000256" key="8">
    <source>
        <dbReference type="ARBA" id="ARBA00023136"/>
    </source>
</evidence>
<dbReference type="InterPro" id="IPR032779">
    <property type="entry name" value="FliG_M"/>
</dbReference>
<dbReference type="Proteomes" id="UP001466331">
    <property type="component" value="Unassembled WGS sequence"/>
</dbReference>
<feature type="domain" description="Flagellar motor switch protein FliG N-terminal" evidence="13">
    <location>
        <begin position="103"/>
        <end position="191"/>
    </location>
</feature>
<organism evidence="14 15">
    <name type="scientific">Rarispira pelagica</name>
    <dbReference type="NCBI Taxonomy" id="3141764"/>
    <lineage>
        <taxon>Bacteria</taxon>
        <taxon>Pseudomonadati</taxon>
        <taxon>Spirochaetota</taxon>
        <taxon>Spirochaetia</taxon>
        <taxon>Winmispirales</taxon>
        <taxon>Winmispiraceae</taxon>
        <taxon>Rarispira</taxon>
    </lineage>
</organism>
<comment type="similarity">
    <text evidence="3">Belongs to the FliG family.</text>
</comment>
<evidence type="ECO:0000313" key="15">
    <source>
        <dbReference type="Proteomes" id="UP001466331"/>
    </source>
</evidence>
<keyword evidence="8" id="KW-0472">Membrane</keyword>
<keyword evidence="7" id="KW-0283">Flagellar rotation</keyword>
<keyword evidence="6" id="KW-0145">Chemotaxis</keyword>
<evidence type="ECO:0000256" key="4">
    <source>
        <dbReference type="ARBA" id="ARBA00021870"/>
    </source>
</evidence>
<protein>
    <recommendedName>
        <fullName evidence="4">Flagellar motor switch protein FliG</fullName>
    </recommendedName>
</protein>
<comment type="caution">
    <text evidence="14">The sequence shown here is derived from an EMBL/GenBank/DDBJ whole genome shotgun (WGS) entry which is preliminary data.</text>
</comment>
<dbReference type="InterPro" id="IPR011002">
    <property type="entry name" value="FliG_a-hlx"/>
</dbReference>
<name>A0ABU9UB87_9SPIR</name>
<dbReference type="Gene3D" id="1.10.220.30">
    <property type="match status" value="3"/>
</dbReference>
<feature type="region of interest" description="Disordered" evidence="10">
    <location>
        <begin position="30"/>
        <end position="66"/>
    </location>
</feature>
<evidence type="ECO:0000256" key="1">
    <source>
        <dbReference type="ARBA" id="ARBA00004117"/>
    </source>
</evidence>
<dbReference type="PANTHER" id="PTHR30534:SF0">
    <property type="entry name" value="FLAGELLAR MOTOR SWITCH PROTEIN FLIG"/>
    <property type="match status" value="1"/>
</dbReference>
<dbReference type="InterPro" id="IPR028263">
    <property type="entry name" value="FliG_N"/>
</dbReference>
<feature type="compositionally biased region" description="Basic and acidic residues" evidence="10">
    <location>
        <begin position="30"/>
        <end position="40"/>
    </location>
</feature>
<dbReference type="InterPro" id="IPR023087">
    <property type="entry name" value="Flg_Motor_Flig_C"/>
</dbReference>
<evidence type="ECO:0000259" key="11">
    <source>
        <dbReference type="Pfam" id="PF01706"/>
    </source>
</evidence>
<keyword evidence="9" id="KW-0975">Bacterial flagellum</keyword>
<evidence type="ECO:0000256" key="7">
    <source>
        <dbReference type="ARBA" id="ARBA00022779"/>
    </source>
</evidence>
<dbReference type="SUPFAM" id="SSF48029">
    <property type="entry name" value="FliG"/>
    <property type="match status" value="2"/>
</dbReference>
<evidence type="ECO:0000256" key="3">
    <source>
        <dbReference type="ARBA" id="ARBA00010299"/>
    </source>
</evidence>
<evidence type="ECO:0000256" key="9">
    <source>
        <dbReference type="ARBA" id="ARBA00023143"/>
    </source>
</evidence>
<proteinExistence type="inferred from homology"/>
<feature type="domain" description="Flagellar motor switch protein FliG middle" evidence="12">
    <location>
        <begin position="207"/>
        <end position="278"/>
    </location>
</feature>
<gene>
    <name evidence="14" type="ORF">WKV44_05185</name>
</gene>
<evidence type="ECO:0000256" key="10">
    <source>
        <dbReference type="SAM" id="MobiDB-lite"/>
    </source>
</evidence>
<accession>A0ABU9UB87</accession>
<evidence type="ECO:0000313" key="14">
    <source>
        <dbReference type="EMBL" id="MEM5947929.1"/>
    </source>
</evidence>
<keyword evidence="15" id="KW-1185">Reference proteome</keyword>
<keyword evidence="5" id="KW-1003">Cell membrane</keyword>
<dbReference type="Pfam" id="PF01706">
    <property type="entry name" value="FliG_C"/>
    <property type="match status" value="1"/>
</dbReference>
<evidence type="ECO:0000256" key="5">
    <source>
        <dbReference type="ARBA" id="ARBA00022475"/>
    </source>
</evidence>
<dbReference type="Pfam" id="PF14841">
    <property type="entry name" value="FliG_M"/>
    <property type="match status" value="1"/>
</dbReference>
<dbReference type="PANTHER" id="PTHR30534">
    <property type="entry name" value="FLAGELLAR MOTOR SWITCH PROTEIN FLIG"/>
    <property type="match status" value="1"/>
</dbReference>
<comment type="subcellular location">
    <subcellularLocation>
        <location evidence="1">Bacterial flagellum basal body</location>
    </subcellularLocation>
    <subcellularLocation>
        <location evidence="2">Cell membrane</location>
        <topology evidence="2">Peripheral membrane protein</topology>
        <orientation evidence="2">Cytoplasmic side</orientation>
    </subcellularLocation>
</comment>
<evidence type="ECO:0000259" key="12">
    <source>
        <dbReference type="Pfam" id="PF14841"/>
    </source>
</evidence>
<dbReference type="InterPro" id="IPR000090">
    <property type="entry name" value="Flg_Motor_Flig"/>
</dbReference>
<evidence type="ECO:0000256" key="2">
    <source>
        <dbReference type="ARBA" id="ARBA00004413"/>
    </source>
</evidence>